<protein>
    <submittedName>
        <fullName evidence="3">Glycine zipper 2TM domain-containing protein</fullName>
    </submittedName>
</protein>
<name>A0ABD5X7Y2_9EURY</name>
<reference evidence="3 4" key="1">
    <citation type="journal article" date="2014" name="Int. J. Syst. Evol. Microbiol.">
        <title>Complete genome sequence of Corynebacterium casei LMG S-19264T (=DSM 44701T), isolated from a smear-ripened cheese.</title>
        <authorList>
            <consortium name="US DOE Joint Genome Institute (JGI-PGF)"/>
            <person name="Walter F."/>
            <person name="Albersmeier A."/>
            <person name="Kalinowski J."/>
            <person name="Ruckert C."/>
        </authorList>
    </citation>
    <scope>NUCLEOTIDE SEQUENCE [LARGE SCALE GENOMIC DNA]</scope>
    <source>
        <strain evidence="3 4">CGMCC 4.7215</strain>
    </source>
</reference>
<evidence type="ECO:0000313" key="4">
    <source>
        <dbReference type="Proteomes" id="UP001596414"/>
    </source>
</evidence>
<gene>
    <name evidence="3" type="ORF">ACFQJ7_00470</name>
</gene>
<dbReference type="AlphaFoldDB" id="A0ABD5X7Y2"/>
<feature type="domain" description="Glycine zipper 2TM" evidence="2">
    <location>
        <begin position="14"/>
        <end position="50"/>
    </location>
</feature>
<dbReference type="Proteomes" id="UP001596414">
    <property type="component" value="Unassembled WGS sequence"/>
</dbReference>
<evidence type="ECO:0000259" key="2">
    <source>
        <dbReference type="Pfam" id="PF05433"/>
    </source>
</evidence>
<proteinExistence type="predicted"/>
<sequence length="100" mass="10408">MKERIKRAFSRAQYAAIGAALGGFLGGILSRNAASTGAATGALVGAVIGEKRHELDNMVQDVKEGETGGRIPTIGDDEDSQSSESKGRISQLRGSTNTDE</sequence>
<accession>A0ABD5X7Y2</accession>
<comment type="caution">
    <text evidence="3">The sequence shown here is derived from an EMBL/GenBank/DDBJ whole genome shotgun (WGS) entry which is preliminary data.</text>
</comment>
<dbReference type="InterPro" id="IPR008816">
    <property type="entry name" value="Gly_zipper_2TM_dom"/>
</dbReference>
<evidence type="ECO:0000256" key="1">
    <source>
        <dbReference type="SAM" id="MobiDB-lite"/>
    </source>
</evidence>
<dbReference type="Pfam" id="PF05433">
    <property type="entry name" value="Rick_17kDa_Anti"/>
    <property type="match status" value="1"/>
</dbReference>
<dbReference type="EMBL" id="JBHSZQ010000001">
    <property type="protein sequence ID" value="MFC7124517.1"/>
    <property type="molecule type" value="Genomic_DNA"/>
</dbReference>
<organism evidence="3 4">
    <name type="scientific">Halovenus rubra</name>
    <dbReference type="NCBI Taxonomy" id="869890"/>
    <lineage>
        <taxon>Archaea</taxon>
        <taxon>Methanobacteriati</taxon>
        <taxon>Methanobacteriota</taxon>
        <taxon>Stenosarchaea group</taxon>
        <taxon>Halobacteria</taxon>
        <taxon>Halobacteriales</taxon>
        <taxon>Haloarculaceae</taxon>
        <taxon>Halovenus</taxon>
    </lineage>
</organism>
<dbReference type="RefSeq" id="WP_368408012.1">
    <property type="nucleotide sequence ID" value="NZ_JAODIY010000010.1"/>
</dbReference>
<evidence type="ECO:0000313" key="3">
    <source>
        <dbReference type="EMBL" id="MFC7124517.1"/>
    </source>
</evidence>
<feature type="region of interest" description="Disordered" evidence="1">
    <location>
        <begin position="60"/>
        <end position="100"/>
    </location>
</feature>